<protein>
    <recommendedName>
        <fullName evidence="3">DUF4058 domain-containing protein</fullName>
    </recommendedName>
</protein>
<dbReference type="RefSeq" id="WP_162671768.1">
    <property type="nucleotide sequence ID" value="NZ_LR593886.1"/>
</dbReference>
<dbReference type="Proteomes" id="UP000464178">
    <property type="component" value="Chromosome"/>
</dbReference>
<accession>A0A6P2DC64</accession>
<proteinExistence type="predicted"/>
<evidence type="ECO:0008006" key="3">
    <source>
        <dbReference type="Google" id="ProtNLM"/>
    </source>
</evidence>
<evidence type="ECO:0000313" key="1">
    <source>
        <dbReference type="EMBL" id="VTR99030.1"/>
    </source>
</evidence>
<sequence length="249" mass="28089">MPLLDHFHGPIAKAHEWETFHTRWGVALADDLNRRLPKRFLASAPMRLGPSVAADVAEREWLSESHETRGDEPVTGNGVALVTEVEVYAPPAPELVMPTTFPDEYRVEVRDTLKASRVIAVIELVSESNKKEANEREQFAAKCLSYLGKGIGLVVVDIVTSRHWNLHNELVRLAEHDDKFLMPDDPWIYATAYRPVRRNKEDLIDLWTWPLAVGTTLPAVPLALKGYGCVRLDLEATYTEACARLRITE</sequence>
<organism evidence="1 2">
    <name type="scientific">Gemmata massiliana</name>
    <dbReference type="NCBI Taxonomy" id="1210884"/>
    <lineage>
        <taxon>Bacteria</taxon>
        <taxon>Pseudomonadati</taxon>
        <taxon>Planctomycetota</taxon>
        <taxon>Planctomycetia</taxon>
        <taxon>Gemmatales</taxon>
        <taxon>Gemmataceae</taxon>
        <taxon>Gemmata</taxon>
    </lineage>
</organism>
<dbReference type="InterPro" id="IPR025132">
    <property type="entry name" value="DUF4058"/>
</dbReference>
<reference evidence="1 2" key="1">
    <citation type="submission" date="2019-05" db="EMBL/GenBank/DDBJ databases">
        <authorList>
            <consortium name="Science for Life Laboratories"/>
        </authorList>
    </citation>
    <scope>NUCLEOTIDE SEQUENCE [LARGE SCALE GENOMIC DNA]</scope>
    <source>
        <strain evidence="1">Soil9</strain>
    </source>
</reference>
<dbReference type="Pfam" id="PF13267">
    <property type="entry name" value="DUF4058"/>
    <property type="match status" value="1"/>
</dbReference>
<dbReference type="KEGG" id="gms:SOIL9_00770"/>
<evidence type="ECO:0000313" key="2">
    <source>
        <dbReference type="Proteomes" id="UP000464178"/>
    </source>
</evidence>
<keyword evidence="2" id="KW-1185">Reference proteome</keyword>
<dbReference type="AlphaFoldDB" id="A0A6P2DC64"/>
<dbReference type="EMBL" id="LR593886">
    <property type="protein sequence ID" value="VTR99030.1"/>
    <property type="molecule type" value="Genomic_DNA"/>
</dbReference>
<name>A0A6P2DC64_9BACT</name>
<gene>
    <name evidence="1" type="ORF">SOIL9_00770</name>
</gene>